<dbReference type="Proteomes" id="UP000054217">
    <property type="component" value="Unassembled WGS sequence"/>
</dbReference>
<gene>
    <name evidence="2" type="ORF">M404DRAFT_404123</name>
</gene>
<feature type="compositionally biased region" description="Low complexity" evidence="1">
    <location>
        <begin position="16"/>
        <end position="31"/>
    </location>
</feature>
<feature type="compositionally biased region" description="Basic residues" evidence="1">
    <location>
        <begin position="55"/>
        <end position="69"/>
    </location>
</feature>
<evidence type="ECO:0000313" key="3">
    <source>
        <dbReference type="Proteomes" id="UP000054217"/>
    </source>
</evidence>
<proteinExistence type="predicted"/>
<dbReference type="InParanoid" id="A0A0C3NF86"/>
<reference evidence="3" key="2">
    <citation type="submission" date="2015-01" db="EMBL/GenBank/DDBJ databases">
        <title>Evolutionary Origins and Diversification of the Mycorrhizal Mutualists.</title>
        <authorList>
            <consortium name="DOE Joint Genome Institute"/>
            <consortium name="Mycorrhizal Genomics Consortium"/>
            <person name="Kohler A."/>
            <person name="Kuo A."/>
            <person name="Nagy L.G."/>
            <person name="Floudas D."/>
            <person name="Copeland A."/>
            <person name="Barry K.W."/>
            <person name="Cichocki N."/>
            <person name="Veneault-Fourrey C."/>
            <person name="LaButti K."/>
            <person name="Lindquist E.A."/>
            <person name="Lipzen A."/>
            <person name="Lundell T."/>
            <person name="Morin E."/>
            <person name="Murat C."/>
            <person name="Riley R."/>
            <person name="Ohm R."/>
            <person name="Sun H."/>
            <person name="Tunlid A."/>
            <person name="Henrissat B."/>
            <person name="Grigoriev I.V."/>
            <person name="Hibbett D.S."/>
            <person name="Martin F."/>
        </authorList>
    </citation>
    <scope>NUCLEOTIDE SEQUENCE [LARGE SCALE GENOMIC DNA]</scope>
    <source>
        <strain evidence="3">Marx 270</strain>
    </source>
</reference>
<accession>A0A0C3NF86</accession>
<feature type="region of interest" description="Disordered" evidence="1">
    <location>
        <begin position="1"/>
        <end position="32"/>
    </location>
</feature>
<protein>
    <submittedName>
        <fullName evidence="2">Uncharacterized protein</fullName>
    </submittedName>
</protein>
<sequence length="88" mass="9842">MRLTDYLRPAPKYKSSSRGLGSSTVTSTGSSLHCVTSLSNSKNFHRAIMQNSTSRKGRMRPKGRPRQKGSSRCTFPQIYFSLRLSSPM</sequence>
<keyword evidence="3" id="KW-1185">Reference proteome</keyword>
<reference evidence="2 3" key="1">
    <citation type="submission" date="2014-04" db="EMBL/GenBank/DDBJ databases">
        <authorList>
            <consortium name="DOE Joint Genome Institute"/>
            <person name="Kuo A."/>
            <person name="Kohler A."/>
            <person name="Costa M.D."/>
            <person name="Nagy L.G."/>
            <person name="Floudas D."/>
            <person name="Copeland A."/>
            <person name="Barry K.W."/>
            <person name="Cichocki N."/>
            <person name="Veneault-Fourrey C."/>
            <person name="LaButti K."/>
            <person name="Lindquist E.A."/>
            <person name="Lipzen A."/>
            <person name="Lundell T."/>
            <person name="Morin E."/>
            <person name="Murat C."/>
            <person name="Sun H."/>
            <person name="Tunlid A."/>
            <person name="Henrissat B."/>
            <person name="Grigoriev I.V."/>
            <person name="Hibbett D.S."/>
            <person name="Martin F."/>
            <person name="Nordberg H.P."/>
            <person name="Cantor M.N."/>
            <person name="Hua S.X."/>
        </authorList>
    </citation>
    <scope>NUCLEOTIDE SEQUENCE [LARGE SCALE GENOMIC DNA]</scope>
    <source>
        <strain evidence="2 3">Marx 270</strain>
    </source>
</reference>
<name>A0A0C3NF86_PISTI</name>
<dbReference type="EMBL" id="KN832109">
    <property type="protein sequence ID" value="KIN94178.1"/>
    <property type="molecule type" value="Genomic_DNA"/>
</dbReference>
<organism evidence="2 3">
    <name type="scientific">Pisolithus tinctorius Marx 270</name>
    <dbReference type="NCBI Taxonomy" id="870435"/>
    <lineage>
        <taxon>Eukaryota</taxon>
        <taxon>Fungi</taxon>
        <taxon>Dikarya</taxon>
        <taxon>Basidiomycota</taxon>
        <taxon>Agaricomycotina</taxon>
        <taxon>Agaricomycetes</taxon>
        <taxon>Agaricomycetidae</taxon>
        <taxon>Boletales</taxon>
        <taxon>Sclerodermatineae</taxon>
        <taxon>Pisolithaceae</taxon>
        <taxon>Pisolithus</taxon>
    </lineage>
</organism>
<dbReference type="AlphaFoldDB" id="A0A0C3NF86"/>
<dbReference type="HOGENOM" id="CLU_2469983_0_0_1"/>
<evidence type="ECO:0000313" key="2">
    <source>
        <dbReference type="EMBL" id="KIN94178.1"/>
    </source>
</evidence>
<feature type="region of interest" description="Disordered" evidence="1">
    <location>
        <begin position="50"/>
        <end position="74"/>
    </location>
</feature>
<evidence type="ECO:0000256" key="1">
    <source>
        <dbReference type="SAM" id="MobiDB-lite"/>
    </source>
</evidence>